<accession>A0A484LZA4</accession>
<protein>
    <submittedName>
        <fullName evidence="1">Uncharacterized protein</fullName>
    </submittedName>
</protein>
<dbReference type="AlphaFoldDB" id="A0A484LZA4"/>
<organism evidence="1 2">
    <name type="scientific">Cuscuta campestris</name>
    <dbReference type="NCBI Taxonomy" id="132261"/>
    <lineage>
        <taxon>Eukaryota</taxon>
        <taxon>Viridiplantae</taxon>
        <taxon>Streptophyta</taxon>
        <taxon>Embryophyta</taxon>
        <taxon>Tracheophyta</taxon>
        <taxon>Spermatophyta</taxon>
        <taxon>Magnoliopsida</taxon>
        <taxon>eudicotyledons</taxon>
        <taxon>Gunneridae</taxon>
        <taxon>Pentapetalae</taxon>
        <taxon>asterids</taxon>
        <taxon>lamiids</taxon>
        <taxon>Solanales</taxon>
        <taxon>Convolvulaceae</taxon>
        <taxon>Cuscuteae</taxon>
        <taxon>Cuscuta</taxon>
        <taxon>Cuscuta subgen. Grammica</taxon>
        <taxon>Cuscuta sect. Cleistogrammica</taxon>
    </lineage>
</organism>
<keyword evidence="2" id="KW-1185">Reference proteome</keyword>
<name>A0A484LZA4_9ASTE</name>
<dbReference type="Proteomes" id="UP000595140">
    <property type="component" value="Unassembled WGS sequence"/>
</dbReference>
<evidence type="ECO:0000313" key="1">
    <source>
        <dbReference type="EMBL" id="VFQ81444.1"/>
    </source>
</evidence>
<reference evidence="1 2" key="1">
    <citation type="submission" date="2018-04" db="EMBL/GenBank/DDBJ databases">
        <authorList>
            <person name="Vogel A."/>
        </authorList>
    </citation>
    <scope>NUCLEOTIDE SEQUENCE [LARGE SCALE GENOMIC DNA]</scope>
</reference>
<dbReference type="OrthoDB" id="1919336at2759"/>
<gene>
    <name evidence="1" type="ORF">CCAM_LOCUS23220</name>
</gene>
<sequence>MCIAAKAVAFQWQSLWLTRVSIKKTRTQGRSDNGKEHRFENSEDFARLQDQPRSAFWSCNFFWEEFANTGHDGDEIDVDRRGFETWRNMSKMYFFVITGKLIRPIFFRSMAVSKIPPLSAIRFFAYLFTEKEAIQNYTPLLRQLPHLFFVK</sequence>
<proteinExistence type="predicted"/>
<evidence type="ECO:0000313" key="2">
    <source>
        <dbReference type="Proteomes" id="UP000595140"/>
    </source>
</evidence>
<dbReference type="EMBL" id="OOIL02002239">
    <property type="protein sequence ID" value="VFQ81444.1"/>
    <property type="molecule type" value="Genomic_DNA"/>
</dbReference>